<proteinExistence type="predicted"/>
<gene>
    <name evidence="1" type="ORF">PVK06_000872</name>
</gene>
<dbReference type="Proteomes" id="UP001358586">
    <property type="component" value="Chromosome 1"/>
</dbReference>
<reference evidence="1 2" key="1">
    <citation type="submission" date="2023-03" db="EMBL/GenBank/DDBJ databases">
        <title>WGS of Gossypium arboreum.</title>
        <authorList>
            <person name="Yu D."/>
        </authorList>
    </citation>
    <scope>NUCLEOTIDE SEQUENCE [LARGE SCALE GENOMIC DNA]</scope>
    <source>
        <tissue evidence="1">Leaf</tissue>
    </source>
</reference>
<sequence length="80" mass="8775">MQVMEKGGIFMEIEGFDMKVQCLLGTENNGSRFEALGMNQGGYEEISLNMESELGCSSDGIFMEMEGVDAEVTDVFQADC</sequence>
<organism evidence="1 2">
    <name type="scientific">Gossypium arboreum</name>
    <name type="common">Tree cotton</name>
    <name type="synonym">Gossypium nanking</name>
    <dbReference type="NCBI Taxonomy" id="29729"/>
    <lineage>
        <taxon>Eukaryota</taxon>
        <taxon>Viridiplantae</taxon>
        <taxon>Streptophyta</taxon>
        <taxon>Embryophyta</taxon>
        <taxon>Tracheophyta</taxon>
        <taxon>Spermatophyta</taxon>
        <taxon>Magnoliopsida</taxon>
        <taxon>eudicotyledons</taxon>
        <taxon>Gunneridae</taxon>
        <taxon>Pentapetalae</taxon>
        <taxon>rosids</taxon>
        <taxon>malvids</taxon>
        <taxon>Malvales</taxon>
        <taxon>Malvaceae</taxon>
        <taxon>Malvoideae</taxon>
        <taxon>Gossypium</taxon>
    </lineage>
</organism>
<evidence type="ECO:0000313" key="2">
    <source>
        <dbReference type="Proteomes" id="UP001358586"/>
    </source>
</evidence>
<keyword evidence="2" id="KW-1185">Reference proteome</keyword>
<accession>A0ABR0R0I9</accession>
<comment type="caution">
    <text evidence="1">The sequence shown here is derived from an EMBL/GenBank/DDBJ whole genome shotgun (WGS) entry which is preliminary data.</text>
</comment>
<evidence type="ECO:0000313" key="1">
    <source>
        <dbReference type="EMBL" id="KAK5844731.1"/>
    </source>
</evidence>
<dbReference type="EMBL" id="JARKNE010000001">
    <property type="protein sequence ID" value="KAK5844731.1"/>
    <property type="molecule type" value="Genomic_DNA"/>
</dbReference>
<name>A0ABR0R0I9_GOSAR</name>
<protein>
    <submittedName>
        <fullName evidence="1">Uncharacterized protein</fullName>
    </submittedName>
</protein>